<reference evidence="1" key="1">
    <citation type="submission" date="2024-09" db="EMBL/GenBank/DDBJ databases">
        <title>Black Yeasts Isolated from many extreme environments.</title>
        <authorList>
            <person name="Coleine C."/>
            <person name="Stajich J.E."/>
            <person name="Selbmann L."/>
        </authorList>
    </citation>
    <scope>NUCLEOTIDE SEQUENCE</scope>
    <source>
        <strain evidence="1">CCFEE 5737</strain>
    </source>
</reference>
<accession>A0ACC3DRV2</accession>
<proteinExistence type="predicted"/>
<gene>
    <name evidence="1" type="ORF">LTS18_005341</name>
</gene>
<keyword evidence="2" id="KW-1185">Reference proteome</keyword>
<dbReference type="Proteomes" id="UP001186974">
    <property type="component" value="Unassembled WGS sequence"/>
</dbReference>
<comment type="caution">
    <text evidence="1">The sequence shown here is derived from an EMBL/GenBank/DDBJ whole genome shotgun (WGS) entry which is preliminary data.</text>
</comment>
<dbReference type="EMBL" id="JAWDJW010001267">
    <property type="protein sequence ID" value="KAK3079252.1"/>
    <property type="molecule type" value="Genomic_DNA"/>
</dbReference>
<name>A0ACC3DRV2_9PEZI</name>
<sequence>FLRVVLDEAQAIKNHKSATSRSCRQLDAKHRWALSGTPIQNTLSELYPYFKFLHVPHTGPFRVFKQNFIDGNSPDQLDRLMAFLKRFMIRRTHLDEMFGAPLLQLPKATEKRKWLEFNDFERGVYQIVYRRMVLRINSFARRDQLERNYSNILTMLLRLRQMTSHILMVEYVMRDLLEREDHEKLRELADYEAQKSRLPARSAQIAQLRASLKSIEDDIHINKRPGRDGESQMGGSVAGEQADSAGPSQAQSNRSSGSPSGPAKASVGNHHGLNYEFQQYLRDLQRGKQWDELQRRTVCARCGDRPENPWYTSCYHVYCHFCLTELEQDATAREADSRCFECGDLYFKSWPCQDLKVDGMSPLNGDSSDSDREMAYMKPKGKKGKGKTAKEKDWIDMAGANVLPSAKTIAIKAQILNWVAENPKVKIIVYSQFVPMIRVLSKMCQAEKWSHVMYHGGMNTQQRENVIKDFSKSDTANILIASLKCGGIGLNLTMASKVICVDPWWNDAVEQQAFCRVFRIGQNEPTHLTRLVVRKTVDEQMVNMQLRKQEEIDQIMGQDSKHRRKLSTRDLMRLFGDVEEDQDGKPFILVEDKETLPMIGGDSDDGLGDDD</sequence>
<organism evidence="1 2">
    <name type="scientific">Coniosporium uncinatum</name>
    <dbReference type="NCBI Taxonomy" id="93489"/>
    <lineage>
        <taxon>Eukaryota</taxon>
        <taxon>Fungi</taxon>
        <taxon>Dikarya</taxon>
        <taxon>Ascomycota</taxon>
        <taxon>Pezizomycotina</taxon>
        <taxon>Dothideomycetes</taxon>
        <taxon>Dothideomycetes incertae sedis</taxon>
        <taxon>Coniosporium</taxon>
    </lineage>
</organism>
<evidence type="ECO:0000313" key="2">
    <source>
        <dbReference type="Proteomes" id="UP001186974"/>
    </source>
</evidence>
<protein>
    <submittedName>
        <fullName evidence="1">Uncharacterized protein</fullName>
    </submittedName>
</protein>
<feature type="non-terminal residue" evidence="1">
    <location>
        <position position="1"/>
    </location>
</feature>
<evidence type="ECO:0000313" key="1">
    <source>
        <dbReference type="EMBL" id="KAK3079252.1"/>
    </source>
</evidence>